<dbReference type="GO" id="GO:0003824">
    <property type="term" value="F:catalytic activity"/>
    <property type="evidence" value="ECO:0007669"/>
    <property type="project" value="InterPro"/>
</dbReference>
<evidence type="ECO:0000313" key="2">
    <source>
        <dbReference type="EMBL" id="SAK52563.1"/>
    </source>
</evidence>
<dbReference type="SUPFAM" id="SSF50800">
    <property type="entry name" value="PK beta-barrel domain-like"/>
    <property type="match status" value="1"/>
</dbReference>
<dbReference type="Proteomes" id="UP000054870">
    <property type="component" value="Unassembled WGS sequence"/>
</dbReference>
<dbReference type="Pfam" id="PF03476">
    <property type="entry name" value="MOSC_N"/>
    <property type="match status" value="1"/>
</dbReference>
<comment type="caution">
    <text evidence="2">The sequence shown here is derived from an EMBL/GenBank/DDBJ whole genome shotgun (WGS) entry which is preliminary data.</text>
</comment>
<dbReference type="GO" id="GO:0030170">
    <property type="term" value="F:pyridoxal phosphate binding"/>
    <property type="evidence" value="ECO:0007669"/>
    <property type="project" value="InterPro"/>
</dbReference>
<dbReference type="InterPro" id="IPR005303">
    <property type="entry name" value="MOCOS_middle"/>
</dbReference>
<proteinExistence type="predicted"/>
<sequence length="293" mass="31896">MAGALPHAIAMPVLNELFVYPIKSCAGISLRRAMLFDTGLEYDRHWMVTDAQGGMFTQRAHSRMALIKTAFDGDDLVIDAPGMPTLRTPLQAQALADARPMRATVWRDTVDALDTGEHTAQWFTAFLGLPARLARFAPSARRDVSDEWTAPLSAHTRFADQFPLLVVGQSSLDDLNARLSIKGAPGIAANRFRPNLVIGGLDAYEEDYVAEMRIGEAQLRLVKLCTRCPIPSIDQDTGAPNPSWPHEPLDTMSAYRGSDQFDGALTFGKNAIVVGGEGVVLEVGLEVEAEIGY</sequence>
<feature type="domain" description="MOSC" evidence="1">
    <location>
        <begin position="131"/>
        <end position="290"/>
    </location>
</feature>
<organism evidence="2 3">
    <name type="scientific">Caballeronia catudaia</name>
    <dbReference type="NCBI Taxonomy" id="1777136"/>
    <lineage>
        <taxon>Bacteria</taxon>
        <taxon>Pseudomonadati</taxon>
        <taxon>Pseudomonadota</taxon>
        <taxon>Betaproteobacteria</taxon>
        <taxon>Burkholderiales</taxon>
        <taxon>Burkholderiaceae</taxon>
        <taxon>Caballeronia</taxon>
    </lineage>
</organism>
<keyword evidence="3" id="KW-1185">Reference proteome</keyword>
<dbReference type="PROSITE" id="PS51340">
    <property type="entry name" value="MOSC"/>
    <property type="match status" value="1"/>
</dbReference>
<dbReference type="SUPFAM" id="SSF141673">
    <property type="entry name" value="MOSC N-terminal domain-like"/>
    <property type="match status" value="1"/>
</dbReference>
<dbReference type="InterPro" id="IPR011037">
    <property type="entry name" value="Pyrv_Knase-like_insert_dom_sf"/>
</dbReference>
<evidence type="ECO:0000313" key="3">
    <source>
        <dbReference type="Proteomes" id="UP000054870"/>
    </source>
</evidence>
<reference evidence="2" key="1">
    <citation type="submission" date="2016-01" db="EMBL/GenBank/DDBJ databases">
        <authorList>
            <person name="Peeters C."/>
        </authorList>
    </citation>
    <scope>NUCLEOTIDE SEQUENCE [LARGE SCALE GENOMIC DNA]</scope>
    <source>
        <strain evidence="2">LMG 29318</strain>
    </source>
</reference>
<dbReference type="GO" id="GO:0030151">
    <property type="term" value="F:molybdenum ion binding"/>
    <property type="evidence" value="ECO:0007669"/>
    <property type="project" value="InterPro"/>
</dbReference>
<dbReference type="AlphaFoldDB" id="A0A158A480"/>
<dbReference type="EMBL" id="FCOF02000006">
    <property type="protein sequence ID" value="SAK52563.1"/>
    <property type="molecule type" value="Genomic_DNA"/>
</dbReference>
<protein>
    <submittedName>
        <fullName evidence="2">MOSC domain-containing protein</fullName>
    </submittedName>
</protein>
<dbReference type="PANTHER" id="PTHR14237">
    <property type="entry name" value="MOLYBDOPTERIN COFACTOR SULFURASE MOSC"/>
    <property type="match status" value="1"/>
</dbReference>
<dbReference type="Pfam" id="PF03473">
    <property type="entry name" value="MOSC"/>
    <property type="match status" value="1"/>
</dbReference>
<name>A0A158A480_9BURK</name>
<evidence type="ECO:0000259" key="1">
    <source>
        <dbReference type="PROSITE" id="PS51340"/>
    </source>
</evidence>
<dbReference type="PANTHER" id="PTHR14237:SF19">
    <property type="entry name" value="MITOCHONDRIAL AMIDOXIME REDUCING COMPONENT 1"/>
    <property type="match status" value="1"/>
</dbReference>
<gene>
    <name evidence="2" type="ORF">AWB75_01710</name>
</gene>
<accession>A0A158A480</accession>
<dbReference type="InterPro" id="IPR005302">
    <property type="entry name" value="MoCF_Sase_C"/>
</dbReference>